<dbReference type="Proteomes" id="UP000325755">
    <property type="component" value="Chromosome"/>
</dbReference>
<dbReference type="Gene3D" id="3.40.50.720">
    <property type="entry name" value="NAD(P)-binding Rossmann-like Domain"/>
    <property type="match status" value="1"/>
</dbReference>
<dbReference type="SUPFAM" id="SSF51735">
    <property type="entry name" value="NAD(P)-binding Rossmann-fold domains"/>
    <property type="match status" value="1"/>
</dbReference>
<dbReference type="KEGG" id="mmob:F6R98_01050"/>
<dbReference type="InParanoid" id="A0A5Q0BBR2"/>
<dbReference type="InterPro" id="IPR036291">
    <property type="entry name" value="NAD(P)-bd_dom_sf"/>
</dbReference>
<evidence type="ECO:0000313" key="3">
    <source>
        <dbReference type="Proteomes" id="UP000325755"/>
    </source>
</evidence>
<keyword evidence="3" id="KW-1185">Reference proteome</keyword>
<reference evidence="2 3" key="1">
    <citation type="submission" date="2019-09" db="EMBL/GenBank/DDBJ databases">
        <title>Ecophysiology of the spiral-shaped methanotroph Methylospira mobilis as revealed by the complete genome sequence.</title>
        <authorList>
            <person name="Oshkin I.Y."/>
            <person name="Dedysh S.N."/>
            <person name="Miroshnikov K."/>
            <person name="Danilova O.V."/>
            <person name="Hakobyan A."/>
            <person name="Liesack W."/>
        </authorList>
    </citation>
    <scope>NUCLEOTIDE SEQUENCE [LARGE SCALE GENOMIC DNA]</scope>
    <source>
        <strain evidence="2 3">Shm1</strain>
    </source>
</reference>
<evidence type="ECO:0000256" key="1">
    <source>
        <dbReference type="ARBA" id="ARBA00006484"/>
    </source>
</evidence>
<dbReference type="PANTHER" id="PTHR42879">
    <property type="entry name" value="3-OXOACYL-(ACYL-CARRIER-PROTEIN) REDUCTASE"/>
    <property type="match status" value="1"/>
</dbReference>
<evidence type="ECO:0000313" key="2">
    <source>
        <dbReference type="EMBL" id="QFY41383.1"/>
    </source>
</evidence>
<dbReference type="PANTHER" id="PTHR42879:SF2">
    <property type="entry name" value="3-OXOACYL-[ACYL-CARRIER-PROTEIN] REDUCTASE FABG"/>
    <property type="match status" value="1"/>
</dbReference>
<dbReference type="Pfam" id="PF13561">
    <property type="entry name" value="adh_short_C2"/>
    <property type="match status" value="1"/>
</dbReference>
<dbReference type="PRINTS" id="PR00081">
    <property type="entry name" value="GDHRDH"/>
</dbReference>
<name>A0A5Q0BBR2_9GAMM</name>
<protein>
    <submittedName>
        <fullName evidence="2">SDR family oxidoreductase</fullName>
    </submittedName>
</protein>
<dbReference type="InterPro" id="IPR050259">
    <property type="entry name" value="SDR"/>
</dbReference>
<sequence length="238" mass="25585">MNILITGGASGLGSQILLKLAKSGHTVYFTYNKSANEAGVLEKENPGCRGFQCDFHDAASIDGLLSALNGLTLDVLINNALPSLKAVQFQRTNVDDLVSSFALNVIPILHITQACLSIFRKQRSGRIITILTSYLINRPPVGYSEYVANKAYLHAMSKAWAVENAKFGIAVNCISPSIMRTGLTSDTDDRVLDSLAASNPFGRLVEPSEVAELVEFLVKAPLQLNSSNFILNGGADVI</sequence>
<dbReference type="AlphaFoldDB" id="A0A5Q0BBR2"/>
<accession>A0A5Q0BBR2</accession>
<gene>
    <name evidence="2" type="ORF">F6R98_01050</name>
</gene>
<proteinExistence type="inferred from homology"/>
<dbReference type="OrthoDB" id="9804774at2"/>
<organism evidence="2 3">
    <name type="scientific">Candidatus Methylospira mobilis</name>
    <dbReference type="NCBI Taxonomy" id="1808979"/>
    <lineage>
        <taxon>Bacteria</taxon>
        <taxon>Pseudomonadati</taxon>
        <taxon>Pseudomonadota</taxon>
        <taxon>Gammaproteobacteria</taxon>
        <taxon>Methylococcales</taxon>
        <taxon>Methylococcaceae</taxon>
        <taxon>Candidatus Methylospira</taxon>
    </lineage>
</organism>
<dbReference type="EMBL" id="CP044205">
    <property type="protein sequence ID" value="QFY41383.1"/>
    <property type="molecule type" value="Genomic_DNA"/>
</dbReference>
<dbReference type="RefSeq" id="WP_153247362.1">
    <property type="nucleotide sequence ID" value="NZ_CP044205.1"/>
</dbReference>
<dbReference type="InterPro" id="IPR002347">
    <property type="entry name" value="SDR_fam"/>
</dbReference>
<dbReference type="CDD" id="cd05233">
    <property type="entry name" value="SDR_c"/>
    <property type="match status" value="1"/>
</dbReference>
<comment type="similarity">
    <text evidence="1">Belongs to the short-chain dehydrogenases/reductases (SDR) family.</text>
</comment>